<dbReference type="Proteomes" id="UP000694621">
    <property type="component" value="Unplaced"/>
</dbReference>
<keyword evidence="5" id="KW-0067">ATP-binding</keyword>
<dbReference type="EC" id="2.7.-.-" evidence="8"/>
<comment type="catalytic activity">
    <reaction evidence="6">
        <text>1D-myo-inositol 1,4,5-trisphosphate + 2 ATP = 1D-myo-inositol 1,3,4,5,6-pentakisphosphate + 2 ADP + 2 H(+)</text>
        <dbReference type="Rhea" id="RHEA:32359"/>
        <dbReference type="ChEBI" id="CHEBI:15378"/>
        <dbReference type="ChEBI" id="CHEBI:30616"/>
        <dbReference type="ChEBI" id="CHEBI:57733"/>
        <dbReference type="ChEBI" id="CHEBI:203600"/>
        <dbReference type="ChEBI" id="CHEBI:456216"/>
        <dbReference type="EC" id="2.7.1.151"/>
    </reaction>
</comment>
<dbReference type="GO" id="GO:0005634">
    <property type="term" value="C:nucleus"/>
    <property type="evidence" value="ECO:0007669"/>
    <property type="project" value="TreeGrafter"/>
</dbReference>
<name>A0A8B9L830_ASTMX</name>
<dbReference type="SUPFAM" id="SSF56104">
    <property type="entry name" value="SAICAR synthase-like"/>
    <property type="match status" value="1"/>
</dbReference>
<feature type="region of interest" description="Disordered" evidence="9">
    <location>
        <begin position="1"/>
        <end position="20"/>
    </location>
</feature>
<dbReference type="OMA" id="YYGTWAS"/>
<proteinExistence type="inferred from homology"/>
<keyword evidence="3" id="KW-0547">Nucleotide-binding</keyword>
<keyword evidence="2 8" id="KW-0808">Transferase</keyword>
<accession>A0A8B9L830</accession>
<dbReference type="AlphaFoldDB" id="A0A8B9L830"/>
<dbReference type="PANTHER" id="PTHR12400">
    <property type="entry name" value="INOSITOL POLYPHOSPHATE KINASE"/>
    <property type="match status" value="1"/>
</dbReference>
<keyword evidence="4 8" id="KW-0418">Kinase</keyword>
<dbReference type="GO" id="GO:0051765">
    <property type="term" value="F:inositol tetrakisphosphate kinase activity"/>
    <property type="evidence" value="ECO:0007669"/>
    <property type="project" value="TreeGrafter"/>
</dbReference>
<dbReference type="Pfam" id="PF03770">
    <property type="entry name" value="IPK"/>
    <property type="match status" value="1"/>
</dbReference>
<dbReference type="InterPro" id="IPR038286">
    <property type="entry name" value="IPK_sf"/>
</dbReference>
<dbReference type="KEGG" id="amex:103031896"/>
<evidence type="ECO:0000313" key="10">
    <source>
        <dbReference type="Ensembl" id="ENSAMXP00005048497.1"/>
    </source>
</evidence>
<dbReference type="GO" id="GO:0005737">
    <property type="term" value="C:cytoplasm"/>
    <property type="evidence" value="ECO:0007669"/>
    <property type="project" value="TreeGrafter"/>
</dbReference>
<protein>
    <recommendedName>
        <fullName evidence="8">Kinase</fullName>
        <ecNumber evidence="8">2.7.-.-</ecNumber>
    </recommendedName>
</protein>
<sequence length="410" mass="46722">MSTENRLVDSSPLLMEGPVEGPVDGVLTPGHQRLSGCVPLPHQVAGHKYGTSKVGILQHPDGTVLKQLQPPPRGPRELHFYTQVYSQDCTDPQLLALQHHLPKYYGTWASLESPNEVYLKLEDATRRFARPCIMDVKIGRKSYDPYASQKKREEQIRKYPPMEEIGFLLLGMRVYHVNSESYISHDKLYGRGLRKETLKSGLAEFFHNGEELRKDVISLSICNIRDILHWFEGQKQLHFYASSLLFVYEGSPQLANRMKGREDTRTGQEHGQGEAECNNNIHLANCKLRGQRCSLASQRSACGWLNCSDLRLDIHHVRHENGIWSHSLQNHLEQANGSGGRREDEIRCTKGVGDKRTALGRGRWRDGEKKEDVEVRMIDFAHVFPSDSPDEGYMYGLRNLLSVLEQILQD</sequence>
<evidence type="ECO:0000256" key="8">
    <source>
        <dbReference type="RuleBase" id="RU363090"/>
    </source>
</evidence>
<dbReference type="OrthoDB" id="338650at2759"/>
<evidence type="ECO:0000256" key="5">
    <source>
        <dbReference type="ARBA" id="ARBA00022840"/>
    </source>
</evidence>
<evidence type="ECO:0000256" key="7">
    <source>
        <dbReference type="ARBA" id="ARBA00036525"/>
    </source>
</evidence>
<evidence type="ECO:0000313" key="11">
    <source>
        <dbReference type="Proteomes" id="UP000694621"/>
    </source>
</evidence>
<comment type="catalytic activity">
    <reaction evidence="7">
        <text>1D-myo-inositol 1,3,4,6-tetrakisphosphate + ATP = 1D-myo-inositol 1,3,4,5,6-pentakisphosphate + ADP + H(+)</text>
        <dbReference type="Rhea" id="RHEA:12717"/>
        <dbReference type="ChEBI" id="CHEBI:15378"/>
        <dbReference type="ChEBI" id="CHEBI:30616"/>
        <dbReference type="ChEBI" id="CHEBI:57660"/>
        <dbReference type="ChEBI" id="CHEBI:57733"/>
        <dbReference type="ChEBI" id="CHEBI:456216"/>
        <dbReference type="EC" id="2.7.1.140"/>
    </reaction>
</comment>
<dbReference type="CTD" id="100151036"/>
<dbReference type="GO" id="GO:0005524">
    <property type="term" value="F:ATP binding"/>
    <property type="evidence" value="ECO:0007669"/>
    <property type="project" value="UniProtKB-KW"/>
</dbReference>
<evidence type="ECO:0000256" key="1">
    <source>
        <dbReference type="ARBA" id="ARBA00007374"/>
    </source>
</evidence>
<evidence type="ECO:0000256" key="2">
    <source>
        <dbReference type="ARBA" id="ARBA00022679"/>
    </source>
</evidence>
<comment type="similarity">
    <text evidence="1 8">Belongs to the inositol phosphokinase (IPK) family.</text>
</comment>
<evidence type="ECO:0000256" key="3">
    <source>
        <dbReference type="ARBA" id="ARBA00022741"/>
    </source>
</evidence>
<dbReference type="InterPro" id="IPR005522">
    <property type="entry name" value="IPK"/>
</dbReference>
<organism evidence="10 11">
    <name type="scientific">Astyanax mexicanus</name>
    <name type="common">Blind cave fish</name>
    <name type="synonym">Astyanax fasciatus mexicanus</name>
    <dbReference type="NCBI Taxonomy" id="7994"/>
    <lineage>
        <taxon>Eukaryota</taxon>
        <taxon>Metazoa</taxon>
        <taxon>Chordata</taxon>
        <taxon>Craniata</taxon>
        <taxon>Vertebrata</taxon>
        <taxon>Euteleostomi</taxon>
        <taxon>Actinopterygii</taxon>
        <taxon>Neopterygii</taxon>
        <taxon>Teleostei</taxon>
        <taxon>Ostariophysi</taxon>
        <taxon>Characiformes</taxon>
        <taxon>Characoidei</taxon>
        <taxon>Acestrorhamphidae</taxon>
        <taxon>Acestrorhamphinae</taxon>
        <taxon>Astyanax</taxon>
    </lineage>
</organism>
<evidence type="ECO:0000256" key="4">
    <source>
        <dbReference type="ARBA" id="ARBA00022777"/>
    </source>
</evidence>
<reference evidence="10" key="1">
    <citation type="submission" date="2025-08" db="UniProtKB">
        <authorList>
            <consortium name="Ensembl"/>
        </authorList>
    </citation>
    <scope>IDENTIFICATION</scope>
</reference>
<dbReference type="PANTHER" id="PTHR12400:SF51">
    <property type="entry name" value="INOSITOL POLYPHOSPHATE MULTIKINASE"/>
    <property type="match status" value="1"/>
</dbReference>
<evidence type="ECO:0000256" key="6">
    <source>
        <dbReference type="ARBA" id="ARBA00036164"/>
    </source>
</evidence>
<dbReference type="Gene3D" id="3.30.470.160">
    <property type="entry name" value="Inositol polyphosphate kinase"/>
    <property type="match status" value="1"/>
</dbReference>
<dbReference type="GO" id="GO:0008440">
    <property type="term" value="F:inositol-1,4,5-trisphosphate 3-kinase activity"/>
    <property type="evidence" value="ECO:0007669"/>
    <property type="project" value="TreeGrafter"/>
</dbReference>
<evidence type="ECO:0000256" key="9">
    <source>
        <dbReference type="SAM" id="MobiDB-lite"/>
    </source>
</evidence>
<dbReference type="GeneID" id="103031896"/>
<dbReference type="GO" id="GO:0032958">
    <property type="term" value="P:inositol phosphate biosynthetic process"/>
    <property type="evidence" value="ECO:0007669"/>
    <property type="project" value="InterPro"/>
</dbReference>
<dbReference type="Ensembl" id="ENSAMXT00005052611.1">
    <property type="protein sequence ID" value="ENSAMXP00005048497.1"/>
    <property type="gene ID" value="ENSAMXG00005022183.1"/>
</dbReference>